<feature type="domain" description="Gcp-like" evidence="1">
    <location>
        <begin position="32"/>
        <end position="220"/>
    </location>
</feature>
<evidence type="ECO:0000313" key="3">
    <source>
        <dbReference type="Proteomes" id="UP001144352"/>
    </source>
</evidence>
<dbReference type="InterPro" id="IPR000905">
    <property type="entry name" value="Gcp-like_dom"/>
</dbReference>
<evidence type="ECO:0000259" key="1">
    <source>
        <dbReference type="Pfam" id="PF00814"/>
    </source>
</evidence>
<dbReference type="Proteomes" id="UP001144352">
    <property type="component" value="Unassembled WGS sequence"/>
</dbReference>
<dbReference type="InterPro" id="IPR043129">
    <property type="entry name" value="ATPase_NBD"/>
</dbReference>
<dbReference type="EMBL" id="BSDS01000001">
    <property type="protein sequence ID" value="GLI36733.1"/>
    <property type="molecule type" value="Genomic_DNA"/>
</dbReference>
<organism evidence="2 3">
    <name type="scientific">Geobacter hydrogenophilus</name>
    <dbReference type="NCBI Taxonomy" id="40983"/>
    <lineage>
        <taxon>Bacteria</taxon>
        <taxon>Pseudomonadati</taxon>
        <taxon>Thermodesulfobacteriota</taxon>
        <taxon>Desulfuromonadia</taxon>
        <taxon>Geobacterales</taxon>
        <taxon>Geobacteraceae</taxon>
        <taxon>Geobacter</taxon>
    </lineage>
</organism>
<keyword evidence="3" id="KW-1185">Reference proteome</keyword>
<dbReference type="RefSeq" id="WP_214187036.1">
    <property type="nucleotide sequence ID" value="NZ_BSDS01000001.1"/>
</dbReference>
<name>A0A9W6L9R5_9BACT</name>
<accession>A0A9W6L9R5</accession>
<evidence type="ECO:0000313" key="2">
    <source>
        <dbReference type="EMBL" id="GLI36733.1"/>
    </source>
</evidence>
<dbReference type="CDD" id="cd24032">
    <property type="entry name" value="ASKHA_NBD_TsaB"/>
    <property type="match status" value="1"/>
</dbReference>
<dbReference type="SUPFAM" id="SSF53067">
    <property type="entry name" value="Actin-like ATPase domain"/>
    <property type="match status" value="2"/>
</dbReference>
<gene>
    <name evidence="2" type="primary">yeaZ</name>
    <name evidence="2" type="ORF">GHYDROH2_02340</name>
</gene>
<protein>
    <submittedName>
        <fullName evidence="2">tRNA (Adenosine(37)-N6)-threonylcarbamoyltransferase complex dimerization subunit type 1 TsaB</fullName>
    </submittedName>
</protein>
<dbReference type="Pfam" id="PF00814">
    <property type="entry name" value="TsaD"/>
    <property type="match status" value="1"/>
</dbReference>
<dbReference type="InterPro" id="IPR022496">
    <property type="entry name" value="T6A_TsaB"/>
</dbReference>
<sequence>MKLLTVDTSTSTCSVALAIGGRLIAESLLDSERTLSERLLASIDTILRDAGLILADLDGFGVALGPGSFTGVRIGVSTVKGLALATGKPVAGFSSLAMLALNLPVNSLPVCTLFDARKKEVYAGIYRCGSLPEPLHADCVMAPERFLALVDGPALFVGNGALRYHELIVETLGDRAVFAPAHCHQPRAAAGAVLALEVFRSGALTPLPFLNPTYIRPSEAELSRMMRETL</sequence>
<comment type="caution">
    <text evidence="2">The sequence shown here is derived from an EMBL/GenBank/DDBJ whole genome shotgun (WGS) entry which is preliminary data.</text>
</comment>
<proteinExistence type="predicted"/>
<dbReference type="Gene3D" id="3.30.420.40">
    <property type="match status" value="2"/>
</dbReference>
<dbReference type="NCBIfam" id="TIGR03725">
    <property type="entry name" value="T6A_YeaZ"/>
    <property type="match status" value="1"/>
</dbReference>
<reference evidence="2" key="1">
    <citation type="submission" date="2022-12" db="EMBL/GenBank/DDBJ databases">
        <title>Reference genome sequencing for broad-spectrum identification of bacterial and archaeal isolates by mass spectrometry.</title>
        <authorList>
            <person name="Sekiguchi Y."/>
            <person name="Tourlousse D.M."/>
        </authorList>
    </citation>
    <scope>NUCLEOTIDE SEQUENCE</scope>
    <source>
        <strain evidence="2">H2</strain>
    </source>
</reference>
<dbReference type="GO" id="GO:0002949">
    <property type="term" value="P:tRNA threonylcarbamoyladenosine modification"/>
    <property type="evidence" value="ECO:0007669"/>
    <property type="project" value="InterPro"/>
</dbReference>
<dbReference type="AlphaFoldDB" id="A0A9W6L9R5"/>